<dbReference type="Pfam" id="PF00248">
    <property type="entry name" value="Aldo_ket_red"/>
    <property type="match status" value="1"/>
</dbReference>
<proteinExistence type="predicted"/>
<organism evidence="5 6">
    <name type="scientific">Triparma columacea</name>
    <dbReference type="NCBI Taxonomy" id="722753"/>
    <lineage>
        <taxon>Eukaryota</taxon>
        <taxon>Sar</taxon>
        <taxon>Stramenopiles</taxon>
        <taxon>Ochrophyta</taxon>
        <taxon>Bolidophyceae</taxon>
        <taxon>Parmales</taxon>
        <taxon>Triparmaceae</taxon>
        <taxon>Triparma</taxon>
    </lineage>
</organism>
<dbReference type="SUPFAM" id="SSF51430">
    <property type="entry name" value="NAD(P)-linked oxidoreductase"/>
    <property type="match status" value="1"/>
</dbReference>
<evidence type="ECO:0000256" key="3">
    <source>
        <dbReference type="PIRSR" id="PIRSR000097-3"/>
    </source>
</evidence>
<keyword evidence="6" id="KW-1185">Reference proteome</keyword>
<feature type="binding site" evidence="2">
    <location>
        <position position="139"/>
    </location>
    <ligand>
        <name>substrate</name>
    </ligand>
</feature>
<dbReference type="Proteomes" id="UP001165065">
    <property type="component" value="Unassembled WGS sequence"/>
</dbReference>
<dbReference type="InterPro" id="IPR036812">
    <property type="entry name" value="NAD(P)_OxRdtase_dom_sf"/>
</dbReference>
<dbReference type="EMBL" id="BRYA01000357">
    <property type="protein sequence ID" value="GMI47749.1"/>
    <property type="molecule type" value="Genomic_DNA"/>
</dbReference>
<dbReference type="CDD" id="cd19071">
    <property type="entry name" value="AKR_AKR1-5-like"/>
    <property type="match status" value="1"/>
</dbReference>
<feature type="domain" description="NADP-dependent oxidoreductase" evidence="4">
    <location>
        <begin position="50"/>
        <end position="289"/>
    </location>
</feature>
<dbReference type="AlphaFoldDB" id="A0A9W7GMR3"/>
<dbReference type="InterPro" id="IPR018170">
    <property type="entry name" value="Aldo/ket_reductase_CS"/>
</dbReference>
<reference evidence="6" key="1">
    <citation type="journal article" date="2023" name="Commun. Biol.">
        <title>Genome analysis of Parmales, the sister group of diatoms, reveals the evolutionary specialization of diatoms from phago-mixotrophs to photoautotrophs.</title>
        <authorList>
            <person name="Ban H."/>
            <person name="Sato S."/>
            <person name="Yoshikawa S."/>
            <person name="Yamada K."/>
            <person name="Nakamura Y."/>
            <person name="Ichinomiya M."/>
            <person name="Sato N."/>
            <person name="Blanc-Mathieu R."/>
            <person name="Endo H."/>
            <person name="Kuwata A."/>
            <person name="Ogata H."/>
        </authorList>
    </citation>
    <scope>NUCLEOTIDE SEQUENCE [LARGE SCALE GENOMIC DNA]</scope>
</reference>
<dbReference type="PRINTS" id="PR00069">
    <property type="entry name" value="ALDKETRDTASE"/>
</dbReference>
<evidence type="ECO:0000259" key="4">
    <source>
        <dbReference type="Pfam" id="PF00248"/>
    </source>
</evidence>
<dbReference type="PANTHER" id="PTHR43827">
    <property type="entry name" value="2,5-DIKETO-D-GLUCONIC ACID REDUCTASE"/>
    <property type="match status" value="1"/>
</dbReference>
<dbReference type="PANTHER" id="PTHR43827:SF13">
    <property type="entry name" value="ALDO_KETO REDUCTASE FAMILY PROTEIN"/>
    <property type="match status" value="1"/>
</dbReference>
<accession>A0A9W7GMR3</accession>
<evidence type="ECO:0000256" key="2">
    <source>
        <dbReference type="PIRSR" id="PIRSR000097-2"/>
    </source>
</evidence>
<gene>
    <name evidence="5" type="ORF">TrCOL_g6613</name>
</gene>
<dbReference type="OrthoDB" id="416253at2759"/>
<dbReference type="InterPro" id="IPR020471">
    <property type="entry name" value="AKR"/>
</dbReference>
<comment type="caution">
    <text evidence="5">The sequence shown here is derived from an EMBL/GenBank/DDBJ whole genome shotgun (WGS) entry which is preliminary data.</text>
</comment>
<feature type="site" description="Lowers pKa of active site Tyr" evidence="3">
    <location>
        <position position="104"/>
    </location>
</feature>
<dbReference type="Gene3D" id="3.20.20.100">
    <property type="entry name" value="NADP-dependent oxidoreductase domain"/>
    <property type="match status" value="1"/>
</dbReference>
<feature type="active site" description="Proton donor" evidence="1">
    <location>
        <position position="79"/>
    </location>
</feature>
<evidence type="ECO:0000313" key="6">
    <source>
        <dbReference type="Proteomes" id="UP001165065"/>
    </source>
</evidence>
<evidence type="ECO:0000313" key="5">
    <source>
        <dbReference type="EMBL" id="GMI47749.1"/>
    </source>
</evidence>
<dbReference type="InterPro" id="IPR023210">
    <property type="entry name" value="NADP_OxRdtase_dom"/>
</dbReference>
<dbReference type="PROSITE" id="PS00062">
    <property type="entry name" value="ALDOKETO_REDUCTASE_2"/>
    <property type="match status" value="1"/>
</dbReference>
<dbReference type="PIRSF" id="PIRSF000097">
    <property type="entry name" value="AKR"/>
    <property type="match status" value="1"/>
</dbReference>
<sequence length="325" mass="36351">MSTTSLAASSHPGYPLLSGALHPPIGYGTYKIGYIPPTSAAALSGAVKSGGSEEEDPSEIIRTALDTGIYKFLDCAEFYNNESSVGAGIRHCKFPRSSLFLVSKVWTSTMESGPSAVRKQVLKTLEDLGTDYLDMYCIHWPVPEGVHVMAYKELEKLKEEGLIRHLGVSNYAIEDYKELMEAGCSKPEVCQIEVNPFCWRPETVGFFQSEGLVVQSYRSLRDGKEFSNPLLVELGSKYRRTTAQVMGRWCVQKGVVYMPKSARESRMIENGGVFDWNIEEEDMERLDGLTTEEGLEKMYKSYRVGVLRDTTMEGRTELVKEITRG</sequence>
<dbReference type="GO" id="GO:0016491">
    <property type="term" value="F:oxidoreductase activity"/>
    <property type="evidence" value="ECO:0007669"/>
    <property type="project" value="InterPro"/>
</dbReference>
<evidence type="ECO:0000256" key="1">
    <source>
        <dbReference type="PIRSR" id="PIRSR000097-1"/>
    </source>
</evidence>
<name>A0A9W7GMR3_9STRA</name>
<protein>
    <recommendedName>
        <fullName evidence="4">NADP-dependent oxidoreductase domain-containing protein</fullName>
    </recommendedName>
</protein>